<sequence length="71" mass="7946">MTIEIRQMVIKSSIDNDAGQSVLQKKDPKAASAKDEDCEDCGNCEGELGGSEERQRTRALIAAEFERMRER</sequence>
<keyword evidence="3" id="KW-1185">Reference proteome</keyword>
<organism evidence="2 3">
    <name type="scientific">Dyella choica</name>
    <dbReference type="NCBI Taxonomy" id="1927959"/>
    <lineage>
        <taxon>Bacteria</taxon>
        <taxon>Pseudomonadati</taxon>
        <taxon>Pseudomonadota</taxon>
        <taxon>Gammaproteobacteria</taxon>
        <taxon>Lysobacterales</taxon>
        <taxon>Rhodanobacteraceae</taxon>
        <taxon>Dyella</taxon>
    </lineage>
</organism>
<proteinExistence type="predicted"/>
<evidence type="ECO:0000313" key="3">
    <source>
        <dbReference type="Proteomes" id="UP000274358"/>
    </source>
</evidence>
<accession>A0A432MA46</accession>
<dbReference type="Proteomes" id="UP000274358">
    <property type="component" value="Unassembled WGS sequence"/>
</dbReference>
<evidence type="ECO:0000256" key="1">
    <source>
        <dbReference type="SAM" id="MobiDB-lite"/>
    </source>
</evidence>
<name>A0A432MA46_9GAMM</name>
<gene>
    <name evidence="2" type="ORF">EKH80_04300</name>
</gene>
<protein>
    <submittedName>
        <fullName evidence="2">Uncharacterized protein</fullName>
    </submittedName>
</protein>
<dbReference type="RefSeq" id="WP_126683484.1">
    <property type="nucleotide sequence ID" value="NZ_RYYV01000002.1"/>
</dbReference>
<dbReference type="InterPro" id="IPR045459">
    <property type="entry name" value="DUF5908"/>
</dbReference>
<feature type="compositionally biased region" description="Basic and acidic residues" evidence="1">
    <location>
        <begin position="24"/>
        <end position="35"/>
    </location>
</feature>
<dbReference type="AlphaFoldDB" id="A0A432MA46"/>
<comment type="caution">
    <text evidence="2">The sequence shown here is derived from an EMBL/GenBank/DDBJ whole genome shotgun (WGS) entry which is preliminary data.</text>
</comment>
<reference evidence="2 3" key="1">
    <citation type="submission" date="2018-12" db="EMBL/GenBank/DDBJ databases">
        <title>Dyella dinghuensis sp. nov. DHOA06 and Dyella choica sp. nov. 4M-K27, isolated from forest soil.</title>
        <authorList>
            <person name="Qiu L.-H."/>
            <person name="Gao Z.-H."/>
        </authorList>
    </citation>
    <scope>NUCLEOTIDE SEQUENCE [LARGE SCALE GENOMIC DNA]</scope>
    <source>
        <strain evidence="2 3">4M-K27</strain>
    </source>
</reference>
<feature type="region of interest" description="Disordered" evidence="1">
    <location>
        <begin position="17"/>
        <end position="55"/>
    </location>
</feature>
<evidence type="ECO:0000313" key="2">
    <source>
        <dbReference type="EMBL" id="RUL79027.1"/>
    </source>
</evidence>
<dbReference type="EMBL" id="RYYV01000002">
    <property type="protein sequence ID" value="RUL79027.1"/>
    <property type="molecule type" value="Genomic_DNA"/>
</dbReference>
<dbReference type="Pfam" id="PF19265">
    <property type="entry name" value="DUF5908"/>
    <property type="match status" value="1"/>
</dbReference>